<name>A0A8S1WS01_PAROT</name>
<organism evidence="2 3">
    <name type="scientific">Paramecium octaurelia</name>
    <dbReference type="NCBI Taxonomy" id="43137"/>
    <lineage>
        <taxon>Eukaryota</taxon>
        <taxon>Sar</taxon>
        <taxon>Alveolata</taxon>
        <taxon>Ciliophora</taxon>
        <taxon>Intramacronucleata</taxon>
        <taxon>Oligohymenophorea</taxon>
        <taxon>Peniculida</taxon>
        <taxon>Parameciidae</taxon>
        <taxon>Paramecium</taxon>
    </lineage>
</organism>
<dbReference type="EMBL" id="CAJJDP010000100">
    <property type="protein sequence ID" value="CAD8191547.1"/>
    <property type="molecule type" value="Genomic_DNA"/>
</dbReference>
<evidence type="ECO:0000313" key="2">
    <source>
        <dbReference type="EMBL" id="CAD8191547.1"/>
    </source>
</evidence>
<accession>A0A8S1WS01</accession>
<evidence type="ECO:0000313" key="3">
    <source>
        <dbReference type="Proteomes" id="UP000683925"/>
    </source>
</evidence>
<dbReference type="AlphaFoldDB" id="A0A8S1WS01"/>
<sequence>MDYHIETIKQLQQTIQLASDENKELSKKLLSLQLKYDPESDIQITNLEKTVLLQKQHLAQLKQEKIKNSRVQQIDAEEENQIQQLNEQINEKQEDLRKIEDLMYQIEFQTRNANQELLELKLIFKEKQNEHLSITKKIEQLEKLKPNISGQDSLSMSYINEIGRLNDKLQHLEKVSNIQSRLTYQSNCKKN</sequence>
<keyword evidence="3" id="KW-1185">Reference proteome</keyword>
<gene>
    <name evidence="2" type="ORF">POCTA_138.1.T1000060</name>
</gene>
<dbReference type="OMA" id="FQTRNAN"/>
<comment type="caution">
    <text evidence="2">The sequence shown here is derived from an EMBL/GenBank/DDBJ whole genome shotgun (WGS) entry which is preliminary data.</text>
</comment>
<protein>
    <submittedName>
        <fullName evidence="2">Uncharacterized protein</fullName>
    </submittedName>
</protein>
<evidence type="ECO:0000256" key="1">
    <source>
        <dbReference type="SAM" id="Coils"/>
    </source>
</evidence>
<reference evidence="2" key="1">
    <citation type="submission" date="2021-01" db="EMBL/GenBank/DDBJ databases">
        <authorList>
            <consortium name="Genoscope - CEA"/>
            <person name="William W."/>
        </authorList>
    </citation>
    <scope>NUCLEOTIDE SEQUENCE</scope>
</reference>
<proteinExistence type="predicted"/>
<dbReference type="OrthoDB" id="10395132at2759"/>
<feature type="coiled-coil region" evidence="1">
    <location>
        <begin position="8"/>
        <end position="144"/>
    </location>
</feature>
<dbReference type="Proteomes" id="UP000683925">
    <property type="component" value="Unassembled WGS sequence"/>
</dbReference>
<keyword evidence="1" id="KW-0175">Coiled coil</keyword>